<evidence type="ECO:0000313" key="2">
    <source>
        <dbReference type="EMBL" id="ATQ66711.1"/>
    </source>
</evidence>
<dbReference type="InterPro" id="IPR035093">
    <property type="entry name" value="RelE/ParE_toxin_dom_sf"/>
</dbReference>
<dbReference type="Pfam" id="PF05016">
    <property type="entry name" value="ParE_toxin"/>
    <property type="match status" value="1"/>
</dbReference>
<keyword evidence="3" id="KW-1185">Reference proteome</keyword>
<dbReference type="Proteomes" id="UP000230709">
    <property type="component" value="Chromosome"/>
</dbReference>
<accession>A0A2D2CV60</accession>
<keyword evidence="1" id="KW-1277">Toxin-antitoxin system</keyword>
<organism evidence="2 3">
    <name type="scientific">Methylosinus trichosporium (strain ATCC 35070 / NCIMB 11131 / UNIQEM 75 / OB3b)</name>
    <dbReference type="NCBI Taxonomy" id="595536"/>
    <lineage>
        <taxon>Bacteria</taxon>
        <taxon>Pseudomonadati</taxon>
        <taxon>Pseudomonadota</taxon>
        <taxon>Alphaproteobacteria</taxon>
        <taxon>Hyphomicrobiales</taxon>
        <taxon>Methylocystaceae</taxon>
        <taxon>Methylosinus</taxon>
    </lineage>
</organism>
<evidence type="ECO:0000313" key="3">
    <source>
        <dbReference type="Proteomes" id="UP000230709"/>
    </source>
</evidence>
<name>A0A2D2CV60_METT3</name>
<dbReference type="EMBL" id="CP023737">
    <property type="protein sequence ID" value="ATQ66711.1"/>
    <property type="molecule type" value="Genomic_DNA"/>
</dbReference>
<dbReference type="KEGG" id="mtw:CQW49_01475"/>
<sequence length="101" mass="11179">MARLVVTKLAEADLAGILAGVASEAGVGTAEKYCARFESFFDRLSVYPESYPTRPSLGSHIRVGVVFPYLVIYRHDAAEDMIGVLRILHGRRDITRDLLRA</sequence>
<dbReference type="STRING" id="595536.GCA_000178815_00649"/>
<dbReference type="Gene3D" id="3.30.2310.20">
    <property type="entry name" value="RelE-like"/>
    <property type="match status" value="1"/>
</dbReference>
<reference evidence="3" key="1">
    <citation type="submission" date="2017-10" db="EMBL/GenBank/DDBJ databases">
        <title>Completed PacBio SMRT sequence of Methylosinus trichosporium OB3b reveals presence of a third large plasmid.</title>
        <authorList>
            <person name="Charles T.C."/>
            <person name="Lynch M.D.J."/>
            <person name="Heil J.R."/>
            <person name="Cheng J."/>
        </authorList>
    </citation>
    <scope>NUCLEOTIDE SEQUENCE [LARGE SCALE GENOMIC DNA]</scope>
    <source>
        <strain evidence="3">OB3b</strain>
    </source>
</reference>
<protein>
    <submittedName>
        <fullName evidence="2">Type II toxin-antitoxin system RelE/ParE family toxin</fullName>
    </submittedName>
</protein>
<dbReference type="RefSeq" id="WP_003610780.1">
    <property type="nucleotide sequence ID" value="NZ_ADVE02000001.1"/>
</dbReference>
<evidence type="ECO:0000256" key="1">
    <source>
        <dbReference type="ARBA" id="ARBA00022649"/>
    </source>
</evidence>
<proteinExistence type="predicted"/>
<dbReference type="InterPro" id="IPR007712">
    <property type="entry name" value="RelE/ParE_toxin"/>
</dbReference>
<gene>
    <name evidence="2" type="ORF">CQW49_01475</name>
</gene>
<dbReference type="AlphaFoldDB" id="A0A2D2CV60"/>